<evidence type="ECO:0000313" key="15">
    <source>
        <dbReference type="Proteomes" id="UP001230188"/>
    </source>
</evidence>
<sequence length="507" mass="51954">MRGILLLFAVSSSSSGFAPQSRLARVRGRPAITAVRGGGGGGGDFPSLGLVVPGSSPNALFDSLFVCLAVAGVASKVATRETSSEPASVDQQHLMRRFLPVFWLLRAADWLQGPYFYEVYASKKFNGQPASLEMVSRLFLAGFASTAIAGPGAGRLVDAYGRKLGTIAFCALYSAAALTTRSQSLATLFGGRVVSGVGTSLLFSAPEAWLVGEARRLGASDAALGATFGAAFAGDAVVAILAGQLASAAATVRGPSGPFELSVGFLALGAVAAAGLWRENYGGSAKAEGDAIREAARIALADRRILLVGLVQALFEGAMYVFVLQWPPAISRATNLAFGPDALVPFGKVFSCFMVCCLLGATAFGSLQRQAVPTERATLGMLSAATAAMFAAACSALSSTPASLAALAAAFFAFELCVGLYFPSIGTLRSKYVPDAHRSVIMNLFGIPLNALVISVFLSIKKLGVPGALFVASTALALATAAMAVLDKATHPPRLHDTAPSAAAAAL</sequence>
<keyword evidence="7 12" id="KW-1133">Transmembrane helix</keyword>
<evidence type="ECO:0000256" key="13">
    <source>
        <dbReference type="SAM" id="SignalP"/>
    </source>
</evidence>
<accession>A0AAD7XJ80</accession>
<evidence type="ECO:0000256" key="6">
    <source>
        <dbReference type="ARBA" id="ARBA00022692"/>
    </source>
</evidence>
<keyword evidence="9 12" id="KW-0472">Membrane</keyword>
<keyword evidence="13" id="KW-0732">Signal</keyword>
<evidence type="ECO:0000256" key="4">
    <source>
        <dbReference type="ARBA" id="ARBA00022448"/>
    </source>
</evidence>
<dbReference type="SUPFAM" id="SSF103473">
    <property type="entry name" value="MFS general substrate transporter"/>
    <property type="match status" value="1"/>
</dbReference>
<dbReference type="InterPro" id="IPR008509">
    <property type="entry name" value="MOT2/MFSD5"/>
</dbReference>
<keyword evidence="5" id="KW-1003">Cell membrane</keyword>
<evidence type="ECO:0000256" key="3">
    <source>
        <dbReference type="ARBA" id="ARBA00021242"/>
    </source>
</evidence>
<evidence type="ECO:0000256" key="11">
    <source>
        <dbReference type="ARBA" id="ARBA00032555"/>
    </source>
</evidence>
<comment type="caution">
    <text evidence="14">The sequence shown here is derived from an EMBL/GenBank/DDBJ whole genome shotgun (WGS) entry which is preliminary data.</text>
</comment>
<evidence type="ECO:0000256" key="12">
    <source>
        <dbReference type="SAM" id="Phobius"/>
    </source>
</evidence>
<dbReference type="InterPro" id="IPR036259">
    <property type="entry name" value="MFS_trans_sf"/>
</dbReference>
<evidence type="ECO:0000256" key="2">
    <source>
        <dbReference type="ARBA" id="ARBA00004651"/>
    </source>
</evidence>
<feature type="transmembrane region" description="Helical" evidence="12">
    <location>
        <begin position="258"/>
        <end position="277"/>
    </location>
</feature>
<evidence type="ECO:0000256" key="1">
    <source>
        <dbReference type="ARBA" id="ARBA00003019"/>
    </source>
</evidence>
<evidence type="ECO:0000256" key="7">
    <source>
        <dbReference type="ARBA" id="ARBA00022989"/>
    </source>
</evidence>
<feature type="transmembrane region" description="Helical" evidence="12">
    <location>
        <begin position="466"/>
        <end position="486"/>
    </location>
</feature>
<protein>
    <recommendedName>
        <fullName evidence="3">Molybdate-anion transporter</fullName>
    </recommendedName>
    <alternativeName>
        <fullName evidence="10">Major facilitator superfamily domain-containing protein 5</fullName>
    </alternativeName>
    <alternativeName>
        <fullName evidence="11">Molybdate transporter 2 homolog</fullName>
    </alternativeName>
</protein>
<dbReference type="GO" id="GO:0015098">
    <property type="term" value="F:molybdate ion transmembrane transporter activity"/>
    <property type="evidence" value="ECO:0007669"/>
    <property type="project" value="InterPro"/>
</dbReference>
<dbReference type="Proteomes" id="UP001230188">
    <property type="component" value="Unassembled WGS sequence"/>
</dbReference>
<feature type="signal peptide" evidence="13">
    <location>
        <begin position="1"/>
        <end position="16"/>
    </location>
</feature>
<dbReference type="GO" id="GO:0006811">
    <property type="term" value="P:monoatomic ion transport"/>
    <property type="evidence" value="ECO:0007669"/>
    <property type="project" value="UniProtKB-KW"/>
</dbReference>
<evidence type="ECO:0000256" key="8">
    <source>
        <dbReference type="ARBA" id="ARBA00023065"/>
    </source>
</evidence>
<feature type="transmembrane region" description="Helical" evidence="12">
    <location>
        <begin position="305"/>
        <end position="326"/>
    </location>
</feature>
<keyword evidence="4" id="KW-0813">Transport</keyword>
<comment type="subcellular location">
    <subcellularLocation>
        <location evidence="2">Cell membrane</location>
        <topology evidence="2">Multi-pass membrane protein</topology>
    </subcellularLocation>
</comment>
<feature type="transmembrane region" description="Helical" evidence="12">
    <location>
        <begin position="379"/>
        <end position="398"/>
    </location>
</feature>
<feature type="transmembrane region" description="Helical" evidence="12">
    <location>
        <begin position="223"/>
        <end position="246"/>
    </location>
</feature>
<dbReference type="AlphaFoldDB" id="A0AAD7XJ80"/>
<comment type="function">
    <text evidence="1">Mediates high-affinity intracellular uptake of the rare oligo-element molybdenum.</text>
</comment>
<dbReference type="Pfam" id="PF05631">
    <property type="entry name" value="MFS_5"/>
    <property type="match status" value="1"/>
</dbReference>
<evidence type="ECO:0000256" key="10">
    <source>
        <dbReference type="ARBA" id="ARBA00030646"/>
    </source>
</evidence>
<name>A0AAD7XJ80_9STRA</name>
<dbReference type="Gene3D" id="1.20.1250.20">
    <property type="entry name" value="MFS general substrate transporter like domains"/>
    <property type="match status" value="1"/>
</dbReference>
<evidence type="ECO:0000256" key="5">
    <source>
        <dbReference type="ARBA" id="ARBA00022475"/>
    </source>
</evidence>
<gene>
    <name evidence="14" type="ORF">CTAYLR_001772</name>
</gene>
<dbReference type="PANTHER" id="PTHR23516">
    <property type="entry name" value="SAM (S-ADENOSYL METHIONINE) TRANSPORTER"/>
    <property type="match status" value="1"/>
</dbReference>
<feature type="transmembrane region" description="Helical" evidence="12">
    <location>
        <begin position="137"/>
        <end position="157"/>
    </location>
</feature>
<keyword evidence="8" id="KW-0406">Ion transport</keyword>
<dbReference type="EMBL" id="JAQMWT010000340">
    <property type="protein sequence ID" value="KAJ8604074.1"/>
    <property type="molecule type" value="Genomic_DNA"/>
</dbReference>
<reference evidence="14" key="1">
    <citation type="submission" date="2023-01" db="EMBL/GenBank/DDBJ databases">
        <title>Metagenome sequencing of chrysophaentin producing Chrysophaeum taylorii.</title>
        <authorList>
            <person name="Davison J."/>
            <person name="Bewley C."/>
        </authorList>
    </citation>
    <scope>NUCLEOTIDE SEQUENCE</scope>
    <source>
        <strain evidence="14">NIES-1699</strain>
    </source>
</reference>
<dbReference type="GO" id="GO:0005886">
    <property type="term" value="C:plasma membrane"/>
    <property type="evidence" value="ECO:0007669"/>
    <property type="project" value="UniProtKB-SubCell"/>
</dbReference>
<dbReference type="PANTHER" id="PTHR23516:SF1">
    <property type="entry name" value="MOLYBDATE-ANION TRANSPORTER"/>
    <property type="match status" value="1"/>
</dbReference>
<keyword evidence="6 12" id="KW-0812">Transmembrane</keyword>
<feature type="transmembrane region" description="Helical" evidence="12">
    <location>
        <begin position="440"/>
        <end position="460"/>
    </location>
</feature>
<keyword evidence="15" id="KW-1185">Reference proteome</keyword>
<proteinExistence type="predicted"/>
<evidence type="ECO:0000313" key="14">
    <source>
        <dbReference type="EMBL" id="KAJ8604074.1"/>
    </source>
</evidence>
<feature type="transmembrane region" description="Helical" evidence="12">
    <location>
        <begin position="404"/>
        <end position="428"/>
    </location>
</feature>
<evidence type="ECO:0000256" key="9">
    <source>
        <dbReference type="ARBA" id="ARBA00023136"/>
    </source>
</evidence>
<organism evidence="14 15">
    <name type="scientific">Chrysophaeum taylorii</name>
    <dbReference type="NCBI Taxonomy" id="2483200"/>
    <lineage>
        <taxon>Eukaryota</taxon>
        <taxon>Sar</taxon>
        <taxon>Stramenopiles</taxon>
        <taxon>Ochrophyta</taxon>
        <taxon>Pelagophyceae</taxon>
        <taxon>Pelagomonadales</taxon>
        <taxon>Pelagomonadaceae</taxon>
        <taxon>Chrysophaeum</taxon>
    </lineage>
</organism>
<feature type="transmembrane region" description="Helical" evidence="12">
    <location>
        <begin position="346"/>
        <end position="367"/>
    </location>
</feature>
<feature type="chain" id="PRO_5042032028" description="Molybdate-anion transporter" evidence="13">
    <location>
        <begin position="17"/>
        <end position="507"/>
    </location>
</feature>